<protein>
    <submittedName>
        <fullName evidence="9">Uncharacterized protein</fullName>
    </submittedName>
</protein>
<comment type="caution">
    <text evidence="9">The sequence shown here is derived from an EMBL/GenBank/DDBJ whole genome shotgun (WGS) entry which is preliminary data.</text>
</comment>
<organism evidence="9 10">
    <name type="scientific">Eragrostis curvula</name>
    <name type="common">weeping love grass</name>
    <dbReference type="NCBI Taxonomy" id="38414"/>
    <lineage>
        <taxon>Eukaryota</taxon>
        <taxon>Viridiplantae</taxon>
        <taxon>Streptophyta</taxon>
        <taxon>Embryophyta</taxon>
        <taxon>Tracheophyta</taxon>
        <taxon>Spermatophyta</taxon>
        <taxon>Magnoliopsida</taxon>
        <taxon>Liliopsida</taxon>
        <taxon>Poales</taxon>
        <taxon>Poaceae</taxon>
        <taxon>PACMAD clade</taxon>
        <taxon>Chloridoideae</taxon>
        <taxon>Eragrostideae</taxon>
        <taxon>Eragrostidinae</taxon>
        <taxon>Eragrostis</taxon>
    </lineage>
</organism>
<evidence type="ECO:0000256" key="3">
    <source>
        <dbReference type="ARBA" id="ARBA00022679"/>
    </source>
</evidence>
<accession>A0A5J9WFU6</accession>
<evidence type="ECO:0000256" key="6">
    <source>
        <dbReference type="ARBA" id="ARBA00023034"/>
    </source>
</evidence>
<keyword evidence="4 8" id="KW-0812">Transmembrane</keyword>
<keyword evidence="3" id="KW-0808">Transferase</keyword>
<feature type="transmembrane region" description="Helical" evidence="8">
    <location>
        <begin position="75"/>
        <end position="95"/>
    </location>
</feature>
<proteinExistence type="predicted"/>
<dbReference type="PANTHER" id="PTHR32044:SF68">
    <property type="entry name" value="GLUCOMANNAN 4-BETA-MANNOSYLTRANSFERASE 5-RELATED"/>
    <property type="match status" value="1"/>
</dbReference>
<keyword evidence="2" id="KW-0328">Glycosyltransferase</keyword>
<dbReference type="GO" id="GO:0051753">
    <property type="term" value="F:mannan synthase activity"/>
    <property type="evidence" value="ECO:0007669"/>
    <property type="project" value="TreeGrafter"/>
</dbReference>
<evidence type="ECO:0000256" key="8">
    <source>
        <dbReference type="SAM" id="Phobius"/>
    </source>
</evidence>
<sequence length="121" mass="13764">MMDDYNKLHLLLLLPSLMAKILSSGIFRWACGSANLFRKMTWEVLTSKKVGNNGIEENGDIPLLQKARKSLRNRVPLPEIVFSVFLFICASYNLVFHGNTSYYVNLYLQGLAFFLLGLDCI</sequence>
<keyword evidence="6" id="KW-0333">Golgi apparatus</keyword>
<dbReference type="EMBL" id="RWGY01000004">
    <property type="protein sequence ID" value="TVU46825.1"/>
    <property type="molecule type" value="Genomic_DNA"/>
</dbReference>
<evidence type="ECO:0000313" key="10">
    <source>
        <dbReference type="Proteomes" id="UP000324897"/>
    </source>
</evidence>
<keyword evidence="7 8" id="KW-0472">Membrane</keyword>
<dbReference type="Proteomes" id="UP000324897">
    <property type="component" value="Chromosome 5"/>
</dbReference>
<name>A0A5J9WFU6_9POAL</name>
<dbReference type="AlphaFoldDB" id="A0A5J9WFU6"/>
<gene>
    <name evidence="9" type="ORF">EJB05_06394</name>
</gene>
<keyword evidence="10" id="KW-1185">Reference proteome</keyword>
<evidence type="ECO:0000256" key="5">
    <source>
        <dbReference type="ARBA" id="ARBA00022989"/>
    </source>
</evidence>
<evidence type="ECO:0000256" key="1">
    <source>
        <dbReference type="ARBA" id="ARBA00004394"/>
    </source>
</evidence>
<comment type="subcellular location">
    <subcellularLocation>
        <location evidence="1">Golgi apparatus membrane</location>
    </subcellularLocation>
</comment>
<feature type="transmembrane region" description="Helical" evidence="8">
    <location>
        <begin position="12"/>
        <end position="31"/>
    </location>
</feature>
<dbReference type="Gramene" id="TVU46825">
    <property type="protein sequence ID" value="TVU46825"/>
    <property type="gene ID" value="EJB05_06394"/>
</dbReference>
<evidence type="ECO:0000256" key="4">
    <source>
        <dbReference type="ARBA" id="ARBA00022692"/>
    </source>
</evidence>
<dbReference type="GO" id="GO:0000139">
    <property type="term" value="C:Golgi membrane"/>
    <property type="evidence" value="ECO:0007669"/>
    <property type="project" value="UniProtKB-SubCell"/>
</dbReference>
<evidence type="ECO:0000256" key="2">
    <source>
        <dbReference type="ARBA" id="ARBA00022676"/>
    </source>
</evidence>
<dbReference type="PANTHER" id="PTHR32044">
    <property type="entry name" value="GLUCOMANNAN 4-BETA-MANNOSYLTRANSFERASE 9"/>
    <property type="match status" value="1"/>
</dbReference>
<evidence type="ECO:0000256" key="7">
    <source>
        <dbReference type="ARBA" id="ARBA00023136"/>
    </source>
</evidence>
<feature type="non-terminal residue" evidence="9">
    <location>
        <position position="121"/>
    </location>
</feature>
<keyword evidence="5 8" id="KW-1133">Transmembrane helix</keyword>
<evidence type="ECO:0000313" key="9">
    <source>
        <dbReference type="EMBL" id="TVU46825.1"/>
    </source>
</evidence>
<reference evidence="9 10" key="1">
    <citation type="journal article" date="2019" name="Sci. Rep.">
        <title>A high-quality genome of Eragrostis curvula grass provides insights into Poaceae evolution and supports new strategies to enhance forage quality.</title>
        <authorList>
            <person name="Carballo J."/>
            <person name="Santos B.A.C.M."/>
            <person name="Zappacosta D."/>
            <person name="Garbus I."/>
            <person name="Selva J.P."/>
            <person name="Gallo C.A."/>
            <person name="Diaz A."/>
            <person name="Albertini E."/>
            <person name="Caccamo M."/>
            <person name="Echenique V."/>
        </authorList>
    </citation>
    <scope>NUCLEOTIDE SEQUENCE [LARGE SCALE GENOMIC DNA]</scope>
    <source>
        <strain evidence="10">cv. Victoria</strain>
        <tissue evidence="9">Leaf</tissue>
    </source>
</reference>